<comment type="subcellular location">
    <subcellularLocation>
        <location evidence="1">Cell membrane</location>
        <topology evidence="1">Multi-pass membrane protein</topology>
    </subcellularLocation>
</comment>
<feature type="coiled-coil region" evidence="7">
    <location>
        <begin position="333"/>
        <end position="360"/>
    </location>
</feature>
<evidence type="ECO:0000313" key="8">
    <source>
        <dbReference type="EMBL" id="MEE2032194.1"/>
    </source>
</evidence>
<dbReference type="InterPro" id="IPR051907">
    <property type="entry name" value="DoxX-like_oxidoreductase"/>
</dbReference>
<evidence type="ECO:0000256" key="2">
    <source>
        <dbReference type="ARBA" id="ARBA00006679"/>
    </source>
</evidence>
<dbReference type="PANTHER" id="PTHR33452">
    <property type="entry name" value="OXIDOREDUCTASE CATD-RELATED"/>
    <property type="match status" value="1"/>
</dbReference>
<dbReference type="Pfam" id="PF07681">
    <property type="entry name" value="DoxX"/>
    <property type="match status" value="1"/>
</dbReference>
<evidence type="ECO:0000256" key="6">
    <source>
        <dbReference type="ARBA" id="ARBA00023136"/>
    </source>
</evidence>
<evidence type="ECO:0000256" key="3">
    <source>
        <dbReference type="ARBA" id="ARBA00022475"/>
    </source>
</evidence>
<keyword evidence="6" id="KW-0472">Membrane</keyword>
<sequence>MIVRRLARPMLASIFIAGGIDALRSPAPKATAAQPGLDKAVKAMPAAVTDRLPSNPETLVQINAAVQIGAGALFAIGKAPRLSALALAGTLVPTTVAGHDFWSVQDPASRAQQRTQFIKNVSLMGGLLIAAVDTEGKPSLGWRGRRAARTAQQAVAAALPAHSSDHRGEALGEGLHTVAERVKALTGDATEQGSHLLDIARERAPELAEVAKERGSGLLEVARERAPELAERARERGTGIFEIAKDRGPELAERARERGTGLLEIARERAPELTDGAKGRGRELRVVAMDRGPELAELARQRGSQWLQTTLDHSTELAHRVEAPAAVLNARALENAHRARVRAELAREQAEKALAKSRKNSRR</sequence>
<evidence type="ECO:0000256" key="5">
    <source>
        <dbReference type="ARBA" id="ARBA00022989"/>
    </source>
</evidence>
<evidence type="ECO:0000313" key="9">
    <source>
        <dbReference type="Proteomes" id="UP001331936"/>
    </source>
</evidence>
<dbReference type="Proteomes" id="UP001331936">
    <property type="component" value="Unassembled WGS sequence"/>
</dbReference>
<name>A0ABU7JQ86_9NOCA</name>
<organism evidence="8 9">
    <name type="scientific">Rhodococcus chondri</name>
    <dbReference type="NCBI Taxonomy" id="3065941"/>
    <lineage>
        <taxon>Bacteria</taxon>
        <taxon>Bacillati</taxon>
        <taxon>Actinomycetota</taxon>
        <taxon>Actinomycetes</taxon>
        <taxon>Mycobacteriales</taxon>
        <taxon>Nocardiaceae</taxon>
        <taxon>Rhodococcus</taxon>
    </lineage>
</organism>
<dbReference type="EMBL" id="JAUZMZ010000035">
    <property type="protein sequence ID" value="MEE2032194.1"/>
    <property type="molecule type" value="Genomic_DNA"/>
</dbReference>
<reference evidence="8 9" key="1">
    <citation type="submission" date="2023-08" db="EMBL/GenBank/DDBJ databases">
        <authorList>
            <person name="Girao M."/>
            <person name="Carvalho M.F."/>
        </authorList>
    </citation>
    <scope>NUCLEOTIDE SEQUENCE [LARGE SCALE GENOMIC DNA]</scope>
    <source>
        <strain evidence="8 9">CC-R104</strain>
    </source>
</reference>
<dbReference type="InterPro" id="IPR032808">
    <property type="entry name" value="DoxX"/>
</dbReference>
<keyword evidence="7" id="KW-0175">Coiled coil</keyword>
<proteinExistence type="inferred from homology"/>
<keyword evidence="3" id="KW-1003">Cell membrane</keyword>
<comment type="caution">
    <text evidence="8">The sequence shown here is derived from an EMBL/GenBank/DDBJ whole genome shotgun (WGS) entry which is preliminary data.</text>
</comment>
<comment type="similarity">
    <text evidence="2">Belongs to the DoxX family.</text>
</comment>
<keyword evidence="4" id="KW-0812">Transmembrane</keyword>
<protein>
    <submittedName>
        <fullName evidence="8">DoxX family membrane protein</fullName>
    </submittedName>
</protein>
<keyword evidence="9" id="KW-1185">Reference proteome</keyword>
<keyword evidence="5" id="KW-1133">Transmembrane helix</keyword>
<dbReference type="RefSeq" id="WP_330151618.1">
    <property type="nucleotide sequence ID" value="NZ_JAUZMZ010000035.1"/>
</dbReference>
<evidence type="ECO:0000256" key="7">
    <source>
        <dbReference type="SAM" id="Coils"/>
    </source>
</evidence>
<evidence type="ECO:0000256" key="4">
    <source>
        <dbReference type="ARBA" id="ARBA00022692"/>
    </source>
</evidence>
<dbReference type="PANTHER" id="PTHR33452:SF1">
    <property type="entry name" value="INNER MEMBRANE PROTEIN YPHA-RELATED"/>
    <property type="match status" value="1"/>
</dbReference>
<gene>
    <name evidence="8" type="ORF">Q8814_08745</name>
</gene>
<evidence type="ECO:0000256" key="1">
    <source>
        <dbReference type="ARBA" id="ARBA00004651"/>
    </source>
</evidence>
<accession>A0ABU7JQ86</accession>